<name>A0A4Z2G419_9TELE</name>
<keyword evidence="2" id="KW-1185">Reference proteome</keyword>
<evidence type="ECO:0000313" key="1">
    <source>
        <dbReference type="EMBL" id="TNN47940.1"/>
    </source>
</evidence>
<dbReference type="AlphaFoldDB" id="A0A4Z2G419"/>
<protein>
    <submittedName>
        <fullName evidence="1">Uncharacterized protein</fullName>
    </submittedName>
</protein>
<accession>A0A4Z2G419</accession>
<comment type="caution">
    <text evidence="1">The sequence shown here is derived from an EMBL/GenBank/DDBJ whole genome shotgun (WGS) entry which is preliminary data.</text>
</comment>
<evidence type="ECO:0000313" key="2">
    <source>
        <dbReference type="Proteomes" id="UP000314294"/>
    </source>
</evidence>
<dbReference type="EMBL" id="SRLO01000719">
    <property type="protein sequence ID" value="TNN47940.1"/>
    <property type="molecule type" value="Genomic_DNA"/>
</dbReference>
<reference evidence="1 2" key="1">
    <citation type="submission" date="2019-03" db="EMBL/GenBank/DDBJ databases">
        <title>First draft genome of Liparis tanakae, snailfish: a comprehensive survey of snailfish specific genes.</title>
        <authorList>
            <person name="Kim W."/>
            <person name="Song I."/>
            <person name="Jeong J.-H."/>
            <person name="Kim D."/>
            <person name="Kim S."/>
            <person name="Ryu S."/>
            <person name="Song J.Y."/>
            <person name="Lee S.K."/>
        </authorList>
    </citation>
    <scope>NUCLEOTIDE SEQUENCE [LARGE SCALE GENOMIC DNA]</scope>
    <source>
        <tissue evidence="1">Muscle</tissue>
    </source>
</reference>
<sequence>MSHSEHILVPVLLRIGQVSPPRPEDMPSSKMAGWIRVALYPRPEVKDAAGRRLQVEVTGEASLGGCLEDDAISCVVMPPYSRLHQRFYEYLIDQDGRCGTLGLEAGGPGWVCSFCSESEVGTCTCCTSLSTGALIRDVLSKV</sequence>
<proteinExistence type="predicted"/>
<organism evidence="1 2">
    <name type="scientific">Liparis tanakae</name>
    <name type="common">Tanaka's snailfish</name>
    <dbReference type="NCBI Taxonomy" id="230148"/>
    <lineage>
        <taxon>Eukaryota</taxon>
        <taxon>Metazoa</taxon>
        <taxon>Chordata</taxon>
        <taxon>Craniata</taxon>
        <taxon>Vertebrata</taxon>
        <taxon>Euteleostomi</taxon>
        <taxon>Actinopterygii</taxon>
        <taxon>Neopterygii</taxon>
        <taxon>Teleostei</taxon>
        <taxon>Neoteleostei</taxon>
        <taxon>Acanthomorphata</taxon>
        <taxon>Eupercaria</taxon>
        <taxon>Perciformes</taxon>
        <taxon>Cottioidei</taxon>
        <taxon>Cottales</taxon>
        <taxon>Liparidae</taxon>
        <taxon>Liparis</taxon>
    </lineage>
</organism>
<gene>
    <name evidence="1" type="ORF">EYF80_041883</name>
</gene>
<dbReference type="Proteomes" id="UP000314294">
    <property type="component" value="Unassembled WGS sequence"/>
</dbReference>